<dbReference type="AlphaFoldDB" id="A0A9P9J768"/>
<protein>
    <submittedName>
        <fullName evidence="1">Uncharacterized protein</fullName>
    </submittedName>
</protein>
<sequence>MASTDTPLAVAEKSLLERGFYCWEDISAGNRVSELASRGFPYFTEYGLDFCADFAFDSRIQSILEASFARCVLGHWLRYEEYPDHVECWRRGGRNAGRRVFMVHVWSKGARVDYYVGSHLHALDTTKGLRSVYEIPSSELNRVGCEPETKEFVDGGIVILDARLCFEIKQGYAITFMFATEDVVAKWAKIVLPHSTTLADKVAQMEKKSTKIGLNFTFQAGNTRKEKEIS</sequence>
<name>A0A9P9J768_9HYPO</name>
<organism evidence="1 2">
    <name type="scientific">Dactylonectria estremocensis</name>
    <dbReference type="NCBI Taxonomy" id="1079267"/>
    <lineage>
        <taxon>Eukaryota</taxon>
        <taxon>Fungi</taxon>
        <taxon>Dikarya</taxon>
        <taxon>Ascomycota</taxon>
        <taxon>Pezizomycotina</taxon>
        <taxon>Sordariomycetes</taxon>
        <taxon>Hypocreomycetidae</taxon>
        <taxon>Hypocreales</taxon>
        <taxon>Nectriaceae</taxon>
        <taxon>Dactylonectria</taxon>
    </lineage>
</organism>
<keyword evidence="2" id="KW-1185">Reference proteome</keyword>
<gene>
    <name evidence="1" type="ORF">B0J13DRAFT_582863</name>
</gene>
<dbReference type="EMBL" id="JAGMUU010000005">
    <property type="protein sequence ID" value="KAH7151931.1"/>
    <property type="molecule type" value="Genomic_DNA"/>
</dbReference>
<dbReference type="Proteomes" id="UP000717696">
    <property type="component" value="Unassembled WGS sequence"/>
</dbReference>
<dbReference type="OrthoDB" id="5068804at2759"/>
<evidence type="ECO:0000313" key="2">
    <source>
        <dbReference type="Proteomes" id="UP000717696"/>
    </source>
</evidence>
<evidence type="ECO:0000313" key="1">
    <source>
        <dbReference type="EMBL" id="KAH7151931.1"/>
    </source>
</evidence>
<accession>A0A9P9J768</accession>
<comment type="caution">
    <text evidence="1">The sequence shown here is derived from an EMBL/GenBank/DDBJ whole genome shotgun (WGS) entry which is preliminary data.</text>
</comment>
<proteinExistence type="predicted"/>
<reference evidence="1" key="1">
    <citation type="journal article" date="2021" name="Nat. Commun.">
        <title>Genetic determinants of endophytism in the Arabidopsis root mycobiome.</title>
        <authorList>
            <person name="Mesny F."/>
            <person name="Miyauchi S."/>
            <person name="Thiergart T."/>
            <person name="Pickel B."/>
            <person name="Atanasova L."/>
            <person name="Karlsson M."/>
            <person name="Huettel B."/>
            <person name="Barry K.W."/>
            <person name="Haridas S."/>
            <person name="Chen C."/>
            <person name="Bauer D."/>
            <person name="Andreopoulos W."/>
            <person name="Pangilinan J."/>
            <person name="LaButti K."/>
            <person name="Riley R."/>
            <person name="Lipzen A."/>
            <person name="Clum A."/>
            <person name="Drula E."/>
            <person name="Henrissat B."/>
            <person name="Kohler A."/>
            <person name="Grigoriev I.V."/>
            <person name="Martin F.M."/>
            <person name="Hacquard S."/>
        </authorList>
    </citation>
    <scope>NUCLEOTIDE SEQUENCE</scope>
    <source>
        <strain evidence="1">MPI-CAGE-AT-0021</strain>
    </source>
</reference>